<dbReference type="Pfam" id="PF04142">
    <property type="entry name" value="Nuc_sug_transp"/>
    <property type="match status" value="1"/>
</dbReference>
<keyword evidence="8 10" id="KW-0440">LIM domain</keyword>
<comment type="subcellular location">
    <subcellularLocation>
        <location evidence="1">Membrane</location>
        <topology evidence="1">Multi-pass membrane protein</topology>
    </subcellularLocation>
</comment>
<comment type="caution">
    <text evidence="13">The sequence shown here is derived from an EMBL/GenBank/DDBJ whole genome shotgun (WGS) entry which is preliminary data.</text>
</comment>
<keyword evidence="6 10" id="KW-0862">Zinc</keyword>
<keyword evidence="14" id="KW-1185">Reference proteome</keyword>
<keyword evidence="2" id="KW-0762">Sugar transport</keyword>
<dbReference type="Gene3D" id="2.10.110.10">
    <property type="entry name" value="Cysteine Rich Protein"/>
    <property type="match status" value="1"/>
</dbReference>
<dbReference type="GO" id="GO:0015165">
    <property type="term" value="F:pyrimidine nucleotide-sugar transmembrane transporter activity"/>
    <property type="evidence" value="ECO:0007669"/>
    <property type="project" value="InterPro"/>
</dbReference>
<dbReference type="InterPro" id="IPR007271">
    <property type="entry name" value="Nuc_sug_transpt"/>
</dbReference>
<dbReference type="Pfam" id="PF00412">
    <property type="entry name" value="LIM"/>
    <property type="match status" value="1"/>
</dbReference>
<keyword evidence="9 11" id="KW-0472">Membrane</keyword>
<feature type="transmembrane region" description="Helical" evidence="11">
    <location>
        <begin position="219"/>
        <end position="238"/>
    </location>
</feature>
<protein>
    <submittedName>
        <fullName evidence="13">CMP-sialic acid transporter 1-like</fullName>
    </submittedName>
</protein>
<feature type="transmembrane region" description="Helical" evidence="11">
    <location>
        <begin position="20"/>
        <end position="40"/>
    </location>
</feature>
<feature type="transmembrane region" description="Helical" evidence="11">
    <location>
        <begin position="145"/>
        <end position="164"/>
    </location>
</feature>
<name>A0A3M7SWR8_BRAPC</name>
<evidence type="ECO:0000256" key="4">
    <source>
        <dbReference type="ARBA" id="ARBA00022723"/>
    </source>
</evidence>
<dbReference type="EMBL" id="REGN01000684">
    <property type="protein sequence ID" value="RNA40030.1"/>
    <property type="molecule type" value="Genomic_DNA"/>
</dbReference>
<feature type="transmembrane region" description="Helical" evidence="11">
    <location>
        <begin position="93"/>
        <end position="113"/>
    </location>
</feature>
<keyword evidence="4 10" id="KW-0479">Metal-binding</keyword>
<sequence>MSSKNPMSSLKNLFPTKLSFVVFIAYMALFINQGLLVTASKNKDNKFNYNPITVVLLTEFLKLIFSSAAYLKNNSLLTMWNELTKNQKIFMKYFVPSFLYCLYNNLTFVNLSSYDPTTYFLLLQFRVVVTGVVFQILFSKRLSQIQWMSLILLTVGCIIKQISYSHTSSSTKEMQLGDYVNTSLILILVQVFSSCFAGVYNEYILKEKDNNVDIMLQNVFMYIDSIICNVFLLCLYVPNDGSRGGLIEAFSIESLSQVFYFKVVLIMINNAAIGIVTSFFLKNLNSILKTFASALELMFTGVLSWIIFDIPLDLSTIVAIGIVSLATWLYSKNPVQNPPQNSSALHTLNDKSKNNLQNNVYKIQFLPNSVNGFHGSFKPNGNNLNSVSSAFKHEKRAGSALQFGGADKCARCQKAVYAAEKVVAANKFYHKMCFSCSACKKMLNSMNCCDNSEGEVFCKSCYGKFYGPKGVGFGIGAGTLSTN</sequence>
<evidence type="ECO:0000259" key="12">
    <source>
        <dbReference type="PROSITE" id="PS50023"/>
    </source>
</evidence>
<accession>A0A3M7SWR8</accession>
<dbReference type="InterPro" id="IPR001781">
    <property type="entry name" value="Znf_LIM"/>
</dbReference>
<keyword evidence="7 11" id="KW-1133">Transmembrane helix</keyword>
<reference evidence="13 14" key="1">
    <citation type="journal article" date="2018" name="Sci. Rep.">
        <title>Genomic signatures of local adaptation to the degree of environmental predictability in rotifers.</title>
        <authorList>
            <person name="Franch-Gras L."/>
            <person name="Hahn C."/>
            <person name="Garcia-Roger E.M."/>
            <person name="Carmona M.J."/>
            <person name="Serra M."/>
            <person name="Gomez A."/>
        </authorList>
    </citation>
    <scope>NUCLEOTIDE SEQUENCE [LARGE SCALE GENOMIC DNA]</scope>
    <source>
        <strain evidence="13">HYR1</strain>
    </source>
</reference>
<evidence type="ECO:0000256" key="10">
    <source>
        <dbReference type="PROSITE-ProRule" id="PRU00125"/>
    </source>
</evidence>
<evidence type="ECO:0000256" key="8">
    <source>
        <dbReference type="ARBA" id="ARBA00023038"/>
    </source>
</evidence>
<dbReference type="GO" id="GO:0046872">
    <property type="term" value="F:metal ion binding"/>
    <property type="evidence" value="ECO:0007669"/>
    <property type="project" value="UniProtKB-KW"/>
</dbReference>
<dbReference type="PANTHER" id="PTHR10231">
    <property type="entry name" value="NUCLEOTIDE-SUGAR TRANSMEMBRANE TRANSPORTER"/>
    <property type="match status" value="1"/>
</dbReference>
<evidence type="ECO:0000256" key="2">
    <source>
        <dbReference type="ARBA" id="ARBA00022597"/>
    </source>
</evidence>
<keyword evidence="3 11" id="KW-0812">Transmembrane</keyword>
<evidence type="ECO:0000256" key="6">
    <source>
        <dbReference type="ARBA" id="ARBA00022833"/>
    </source>
</evidence>
<dbReference type="Proteomes" id="UP000276133">
    <property type="component" value="Unassembled WGS sequence"/>
</dbReference>
<evidence type="ECO:0000256" key="1">
    <source>
        <dbReference type="ARBA" id="ARBA00004141"/>
    </source>
</evidence>
<evidence type="ECO:0000256" key="11">
    <source>
        <dbReference type="SAM" id="Phobius"/>
    </source>
</evidence>
<feature type="transmembrane region" description="Helical" evidence="11">
    <location>
        <begin position="179"/>
        <end position="199"/>
    </location>
</feature>
<evidence type="ECO:0000256" key="7">
    <source>
        <dbReference type="ARBA" id="ARBA00022989"/>
    </source>
</evidence>
<dbReference type="CDD" id="cd09326">
    <property type="entry name" value="LIM_CRP_like"/>
    <property type="match status" value="1"/>
</dbReference>
<gene>
    <name evidence="13" type="ORF">BpHYR1_029000</name>
</gene>
<proteinExistence type="predicted"/>
<dbReference type="PROSITE" id="PS50023">
    <property type="entry name" value="LIM_DOMAIN_2"/>
    <property type="match status" value="1"/>
</dbReference>
<feature type="domain" description="LIM zinc-binding" evidence="12">
    <location>
        <begin position="407"/>
        <end position="468"/>
    </location>
</feature>
<dbReference type="AlphaFoldDB" id="A0A3M7SWR8"/>
<dbReference type="GO" id="GO:0000139">
    <property type="term" value="C:Golgi membrane"/>
    <property type="evidence" value="ECO:0007669"/>
    <property type="project" value="InterPro"/>
</dbReference>
<dbReference type="SUPFAM" id="SSF57716">
    <property type="entry name" value="Glucocorticoid receptor-like (DNA-binding domain)"/>
    <property type="match status" value="2"/>
</dbReference>
<evidence type="ECO:0000256" key="5">
    <source>
        <dbReference type="ARBA" id="ARBA00022737"/>
    </source>
</evidence>
<dbReference type="FunFam" id="2.10.110.10:FF:000001">
    <property type="entry name" value="Cysteine and glycine-rich protein 1"/>
    <property type="match status" value="1"/>
</dbReference>
<feature type="transmembrane region" description="Helical" evidence="11">
    <location>
        <begin position="119"/>
        <end position="138"/>
    </location>
</feature>
<dbReference type="STRING" id="10195.A0A3M7SWR8"/>
<evidence type="ECO:0000313" key="13">
    <source>
        <dbReference type="EMBL" id="RNA40030.1"/>
    </source>
</evidence>
<evidence type="ECO:0000256" key="3">
    <source>
        <dbReference type="ARBA" id="ARBA00022692"/>
    </source>
</evidence>
<evidence type="ECO:0000313" key="14">
    <source>
        <dbReference type="Proteomes" id="UP000276133"/>
    </source>
</evidence>
<keyword evidence="2" id="KW-0813">Transport</keyword>
<dbReference type="PROSITE" id="PS00478">
    <property type="entry name" value="LIM_DOMAIN_1"/>
    <property type="match status" value="1"/>
</dbReference>
<keyword evidence="5" id="KW-0677">Repeat</keyword>
<dbReference type="SMART" id="SM00132">
    <property type="entry name" value="LIM"/>
    <property type="match status" value="1"/>
</dbReference>
<dbReference type="OrthoDB" id="419167at2759"/>
<organism evidence="13 14">
    <name type="scientific">Brachionus plicatilis</name>
    <name type="common">Marine rotifer</name>
    <name type="synonym">Brachionus muelleri</name>
    <dbReference type="NCBI Taxonomy" id="10195"/>
    <lineage>
        <taxon>Eukaryota</taxon>
        <taxon>Metazoa</taxon>
        <taxon>Spiralia</taxon>
        <taxon>Gnathifera</taxon>
        <taxon>Rotifera</taxon>
        <taxon>Eurotatoria</taxon>
        <taxon>Monogononta</taxon>
        <taxon>Pseudotrocha</taxon>
        <taxon>Ploima</taxon>
        <taxon>Brachionidae</taxon>
        <taxon>Brachionus</taxon>
    </lineage>
</organism>
<feature type="transmembrane region" description="Helical" evidence="11">
    <location>
        <begin position="258"/>
        <end position="281"/>
    </location>
</feature>
<evidence type="ECO:0000256" key="9">
    <source>
        <dbReference type="ARBA" id="ARBA00023136"/>
    </source>
</evidence>